<dbReference type="EMBL" id="HBUE01278195">
    <property type="protein sequence ID" value="CAG6567516.1"/>
    <property type="molecule type" value="Transcribed_RNA"/>
</dbReference>
<dbReference type="EMBL" id="HBUE01172739">
    <property type="protein sequence ID" value="CAG6516016.1"/>
    <property type="molecule type" value="Transcribed_RNA"/>
</dbReference>
<evidence type="ECO:0000256" key="1">
    <source>
        <dbReference type="SAM" id="MobiDB-lite"/>
    </source>
</evidence>
<sequence length="208" mass="25099">MTRNRRNLGRKRWCWRRRTGILGWGGGSLGSMRWKRIESSPAVIESTGRRGIRHRKQKSNWKKHLRMTMKNKSKIPTEMVTRKRNESWRFSKRRSKSPKLWPPPVGSRKIRTNRHQLVESANSQPWRNCSTMPSSCCSSECRKSWPRSAKIWKLNLRRSSRKGSELRKSPRLVWSSRRRLRWRMPTWSWMKALLRKVARPRWPRSSFH</sequence>
<organism evidence="2">
    <name type="scientific">Culex pipiens</name>
    <name type="common">House mosquito</name>
    <dbReference type="NCBI Taxonomy" id="7175"/>
    <lineage>
        <taxon>Eukaryota</taxon>
        <taxon>Metazoa</taxon>
        <taxon>Ecdysozoa</taxon>
        <taxon>Arthropoda</taxon>
        <taxon>Hexapoda</taxon>
        <taxon>Insecta</taxon>
        <taxon>Pterygota</taxon>
        <taxon>Neoptera</taxon>
        <taxon>Endopterygota</taxon>
        <taxon>Diptera</taxon>
        <taxon>Nematocera</taxon>
        <taxon>Culicoidea</taxon>
        <taxon>Culicidae</taxon>
        <taxon>Culicinae</taxon>
        <taxon>Culicini</taxon>
        <taxon>Culex</taxon>
        <taxon>Culex</taxon>
    </lineage>
</organism>
<protein>
    <submittedName>
        <fullName evidence="2">(northern house mosquito) hypothetical protein</fullName>
    </submittedName>
</protein>
<proteinExistence type="predicted"/>
<dbReference type="AlphaFoldDB" id="A0A8D8NJK5"/>
<name>A0A8D8NJK5_CULPI</name>
<feature type="region of interest" description="Disordered" evidence="1">
    <location>
        <begin position="80"/>
        <end position="108"/>
    </location>
</feature>
<reference evidence="2" key="1">
    <citation type="submission" date="2021-05" db="EMBL/GenBank/DDBJ databases">
        <authorList>
            <person name="Alioto T."/>
            <person name="Alioto T."/>
            <person name="Gomez Garrido J."/>
        </authorList>
    </citation>
    <scope>NUCLEOTIDE SEQUENCE</scope>
</reference>
<evidence type="ECO:0000313" key="2">
    <source>
        <dbReference type="EMBL" id="CAG6567516.1"/>
    </source>
</evidence>
<feature type="compositionally biased region" description="Basic and acidic residues" evidence="1">
    <location>
        <begin position="80"/>
        <end position="89"/>
    </location>
</feature>
<accession>A0A8D8NJK5</accession>